<feature type="transmembrane region" description="Helical" evidence="1">
    <location>
        <begin position="208"/>
        <end position="229"/>
    </location>
</feature>
<keyword evidence="3" id="KW-1185">Reference proteome</keyword>
<sequence>MSFIYNYYFAQTYSTEPLSQWQLPDIQRFEKILKLETSFRGVQLQRNSKEQFLTALKEKSELLRFLDTFPEFAQLFQSKTDLLKDYPECTYEGFSFAQLATEVEQFLSDDWIAFLVGELDENRFYYLKFMLRYEALLPERVLQTLKNKLEARLLQFEADLEIADSKVDWSLFKNYADFIQLLNDKKLAQLIFSIENKRRRLLNQTIEIINKPGIIHFFETMFGGVYYLFHHPEDAEGKRERQRVMGDFKFMGSILLGIIILFIIGAYYGQHRKAERKQQIEAAKVGYYPSFFYYPENKITLDSKVLDTVKTGFDFYQMKYTTPDSSGLTFINATPFEVILFSDEQAVDAFFKDPQKRKEALQYLYIQPKDTLRFSTHGMPFHLYVGKQLSNVQAAKSNIANFPRFQQPFQGAEKYLPKPIEIQGGFMELKGTNYELYLHADRSFFVNGQSKVGDTVFSLF</sequence>
<accession>A0A4Q1K8L5</accession>
<keyword evidence="1" id="KW-0472">Membrane</keyword>
<evidence type="ECO:0000256" key="1">
    <source>
        <dbReference type="SAM" id="Phobius"/>
    </source>
</evidence>
<dbReference type="RefSeq" id="WP_129462133.1">
    <property type="nucleotide sequence ID" value="NZ_SBKN01000007.1"/>
</dbReference>
<proteinExistence type="predicted"/>
<name>A0A4Q1K8L5_9FLAO</name>
<reference evidence="3" key="1">
    <citation type="submission" date="2019-01" db="EMBL/GenBank/DDBJ databases">
        <title>Cytophagaceae bacterium strain CAR-16.</title>
        <authorList>
            <person name="Chen W.-M."/>
        </authorList>
    </citation>
    <scope>NUCLEOTIDE SEQUENCE [LARGE SCALE GENOMIC DNA]</scope>
    <source>
        <strain evidence="3">WWJ-16</strain>
    </source>
</reference>
<dbReference type="EMBL" id="SBKN01000007">
    <property type="protein sequence ID" value="RXR21673.1"/>
    <property type="molecule type" value="Genomic_DNA"/>
</dbReference>
<comment type="caution">
    <text evidence="2">The sequence shown here is derived from an EMBL/GenBank/DDBJ whole genome shotgun (WGS) entry which is preliminary data.</text>
</comment>
<protein>
    <submittedName>
        <fullName evidence="2">Uncharacterized protein</fullName>
    </submittedName>
</protein>
<keyword evidence="1" id="KW-0812">Transmembrane</keyword>
<dbReference type="AlphaFoldDB" id="A0A4Q1K8L5"/>
<dbReference type="OrthoDB" id="1455250at2"/>
<feature type="transmembrane region" description="Helical" evidence="1">
    <location>
        <begin position="249"/>
        <end position="269"/>
    </location>
</feature>
<gene>
    <name evidence="2" type="ORF">EQG61_11725</name>
</gene>
<dbReference type="Proteomes" id="UP000289857">
    <property type="component" value="Unassembled WGS sequence"/>
</dbReference>
<keyword evidence="1" id="KW-1133">Transmembrane helix</keyword>
<evidence type="ECO:0000313" key="3">
    <source>
        <dbReference type="Proteomes" id="UP000289857"/>
    </source>
</evidence>
<evidence type="ECO:0000313" key="2">
    <source>
        <dbReference type="EMBL" id="RXR21673.1"/>
    </source>
</evidence>
<organism evidence="2 3">
    <name type="scientific">Flavobacterium stagni</name>
    <dbReference type="NCBI Taxonomy" id="2506421"/>
    <lineage>
        <taxon>Bacteria</taxon>
        <taxon>Pseudomonadati</taxon>
        <taxon>Bacteroidota</taxon>
        <taxon>Flavobacteriia</taxon>
        <taxon>Flavobacteriales</taxon>
        <taxon>Flavobacteriaceae</taxon>
        <taxon>Flavobacterium</taxon>
    </lineage>
</organism>